<protein>
    <submittedName>
        <fullName evidence="1">NADH:ubiquinone oxidoreductase</fullName>
    </submittedName>
</protein>
<evidence type="ECO:0000313" key="2">
    <source>
        <dbReference type="Proteomes" id="UP000093186"/>
    </source>
</evidence>
<dbReference type="STRING" id="447689.BA195_04310"/>
<gene>
    <name evidence="1" type="ORF">BA195_04310</name>
</gene>
<name>A0A1B9Y2D3_9FLAO</name>
<dbReference type="AlphaFoldDB" id="A0A1B9Y2D3"/>
<evidence type="ECO:0000313" key="1">
    <source>
        <dbReference type="EMBL" id="OCK43926.1"/>
    </source>
</evidence>
<dbReference type="EMBL" id="MAKX01000001">
    <property type="protein sequence ID" value="OCK43926.1"/>
    <property type="molecule type" value="Genomic_DNA"/>
</dbReference>
<keyword evidence="2" id="KW-1185">Reference proteome</keyword>
<dbReference type="InterPro" id="IPR026350">
    <property type="entry name" value="GxxExxY"/>
</dbReference>
<comment type="caution">
    <text evidence="1">The sequence shown here is derived from an EMBL/GenBank/DDBJ whole genome shotgun (WGS) entry which is preliminary data.</text>
</comment>
<organism evidence="1 2">
    <name type="scientific">Tenacibaculum soleae</name>
    <dbReference type="NCBI Taxonomy" id="447689"/>
    <lineage>
        <taxon>Bacteria</taxon>
        <taxon>Pseudomonadati</taxon>
        <taxon>Bacteroidota</taxon>
        <taxon>Flavobacteriia</taxon>
        <taxon>Flavobacteriales</taxon>
        <taxon>Flavobacteriaceae</taxon>
        <taxon>Tenacibaculum</taxon>
    </lineage>
</organism>
<sequence>MNNNLLYKDEAYKIIGCCMEVHKVLGKGFNEVVYGDALEIEFTSQNIPYKREVKFNITYKDKIIPHFYFADFVIYDKIILEVKAIKELNSSHIKQTLNYLATSKLNLGLLINFGEDSLKYKRVILNKLV</sequence>
<dbReference type="OrthoDB" id="9806869at2"/>
<keyword evidence="1" id="KW-0830">Ubiquinone</keyword>
<dbReference type="RefSeq" id="WP_068702788.1">
    <property type="nucleotide sequence ID" value="NZ_JAUOSW010000004.1"/>
</dbReference>
<dbReference type="NCBIfam" id="TIGR04256">
    <property type="entry name" value="GxxExxY"/>
    <property type="match status" value="1"/>
</dbReference>
<dbReference type="Proteomes" id="UP000093186">
    <property type="component" value="Unassembled WGS sequence"/>
</dbReference>
<reference evidence="1 2" key="1">
    <citation type="submission" date="2016-06" db="EMBL/GenBank/DDBJ databases">
        <title>Draft Genome Sequence of Tenacibaculum soleae UCD-KL19.</title>
        <authorList>
            <person name="Eisen J.A."/>
            <person name="Coil D.A."/>
            <person name="Lujan K.M."/>
        </authorList>
    </citation>
    <scope>NUCLEOTIDE SEQUENCE [LARGE SCALE GENOMIC DNA]</scope>
    <source>
        <strain evidence="1 2">UCD-KL19</strain>
    </source>
</reference>
<dbReference type="Pfam" id="PF13366">
    <property type="entry name" value="PDDEXK_3"/>
    <property type="match status" value="1"/>
</dbReference>
<accession>A0A1B9Y2D3</accession>
<proteinExistence type="predicted"/>